<dbReference type="GO" id="GO:0046872">
    <property type="term" value="F:metal ion binding"/>
    <property type="evidence" value="ECO:0007669"/>
    <property type="project" value="UniProtKB-KW"/>
</dbReference>
<comment type="cofactor">
    <cofactor evidence="1">
        <name>Mg(2+)</name>
        <dbReference type="ChEBI" id="CHEBI:18420"/>
    </cofactor>
</comment>
<dbReference type="PRINTS" id="PR00326">
    <property type="entry name" value="GTP1OBG"/>
</dbReference>
<evidence type="ECO:0000259" key="7">
    <source>
        <dbReference type="PROSITE" id="PS51710"/>
    </source>
</evidence>
<dbReference type="SUPFAM" id="SSF52540">
    <property type="entry name" value="P-loop containing nucleoside triphosphate hydrolases"/>
    <property type="match status" value="1"/>
</dbReference>
<dbReference type="InterPro" id="IPR012676">
    <property type="entry name" value="TGS-like"/>
</dbReference>
<protein>
    <recommendedName>
        <fullName evidence="6">Ribosome-binding ATPase YchF</fullName>
    </recommendedName>
</protein>
<dbReference type="PANTHER" id="PTHR23305:SF18">
    <property type="entry name" value="OBG-TYPE G DOMAIN-CONTAINING PROTEIN"/>
    <property type="match status" value="1"/>
</dbReference>
<dbReference type="SUPFAM" id="SSF81271">
    <property type="entry name" value="TGS-like"/>
    <property type="match status" value="1"/>
</dbReference>
<dbReference type="InterPro" id="IPR041706">
    <property type="entry name" value="YchF_N"/>
</dbReference>
<dbReference type="Pfam" id="PF06071">
    <property type="entry name" value="YchF-GTPase_C"/>
    <property type="match status" value="1"/>
</dbReference>
<dbReference type="FunFam" id="3.10.20.30:FF:000029">
    <property type="entry name" value="Obg-like ATPase 1"/>
    <property type="match status" value="1"/>
</dbReference>
<dbReference type="InterPro" id="IPR031167">
    <property type="entry name" value="G_OBG"/>
</dbReference>
<proteinExistence type="inferred from homology"/>
<dbReference type="HAMAP" id="MF_00944">
    <property type="entry name" value="YchF_OLA1_ATPase"/>
    <property type="match status" value="1"/>
</dbReference>
<reference evidence="8 9" key="1">
    <citation type="journal article" date="2016" name="Nat. Commun.">
        <title>Thousands of microbial genomes shed light on interconnected biogeochemical processes in an aquifer system.</title>
        <authorList>
            <person name="Anantharaman K."/>
            <person name="Brown C.T."/>
            <person name="Hug L.A."/>
            <person name="Sharon I."/>
            <person name="Castelle C.J."/>
            <person name="Probst A.J."/>
            <person name="Thomas B.C."/>
            <person name="Singh A."/>
            <person name="Wilkins M.J."/>
            <person name="Karaoz U."/>
            <person name="Brodie E.L."/>
            <person name="Williams K.H."/>
            <person name="Hubbard S.S."/>
            <person name="Banfield J.F."/>
        </authorList>
    </citation>
    <scope>NUCLEOTIDE SEQUENCE [LARGE SCALE GENOMIC DNA]</scope>
</reference>
<dbReference type="InterPro" id="IPR004396">
    <property type="entry name" value="ATPase_YchF/OLA1"/>
</dbReference>
<dbReference type="InterPro" id="IPR006073">
    <property type="entry name" value="GTP-bd"/>
</dbReference>
<dbReference type="Gene3D" id="1.10.150.300">
    <property type="entry name" value="TGS-like domain"/>
    <property type="match status" value="1"/>
</dbReference>
<dbReference type="Proteomes" id="UP000178977">
    <property type="component" value="Unassembled WGS sequence"/>
</dbReference>
<evidence type="ECO:0000313" key="8">
    <source>
        <dbReference type="EMBL" id="OHA08454.1"/>
    </source>
</evidence>
<dbReference type="InterPro" id="IPR027417">
    <property type="entry name" value="P-loop_NTPase"/>
</dbReference>
<keyword evidence="5" id="KW-0460">Magnesium</keyword>
<comment type="similarity">
    <text evidence="6">Belongs to the TRAFAC class OBG-HflX-like GTPase superfamily. OBG GTPase family. YchF/OLA1 subfamily.</text>
</comment>
<evidence type="ECO:0000313" key="9">
    <source>
        <dbReference type="Proteomes" id="UP000178977"/>
    </source>
</evidence>
<dbReference type="NCBIfam" id="TIGR00092">
    <property type="entry name" value="redox-regulated ATPase YchF"/>
    <property type="match status" value="1"/>
</dbReference>
<dbReference type="FunFam" id="1.10.150.300:FF:000001">
    <property type="entry name" value="Ribosome-binding ATPase YchF"/>
    <property type="match status" value="1"/>
</dbReference>
<name>A0A1G2LA79_9BACT</name>
<keyword evidence="4 6" id="KW-0067">ATP-binding</keyword>
<evidence type="ECO:0000256" key="1">
    <source>
        <dbReference type="ARBA" id="ARBA00001946"/>
    </source>
</evidence>
<dbReference type="AlphaFoldDB" id="A0A1G2LA79"/>
<dbReference type="PANTHER" id="PTHR23305">
    <property type="entry name" value="OBG GTPASE FAMILY"/>
    <property type="match status" value="1"/>
</dbReference>
<dbReference type="GO" id="GO:0005524">
    <property type="term" value="F:ATP binding"/>
    <property type="evidence" value="ECO:0007669"/>
    <property type="project" value="UniProtKB-UniRule"/>
</dbReference>
<dbReference type="InterPro" id="IPR012675">
    <property type="entry name" value="Beta-grasp_dom_sf"/>
</dbReference>
<evidence type="ECO:0000256" key="3">
    <source>
        <dbReference type="ARBA" id="ARBA00022741"/>
    </source>
</evidence>
<dbReference type="PIRSF" id="PIRSF006641">
    <property type="entry name" value="CHP00092"/>
    <property type="match status" value="1"/>
</dbReference>
<dbReference type="Gene3D" id="3.10.20.30">
    <property type="match status" value="1"/>
</dbReference>
<accession>A0A1G2LA79</accession>
<keyword evidence="2" id="KW-0479">Metal-binding</keyword>
<dbReference type="InterPro" id="IPR013029">
    <property type="entry name" value="YchF_C"/>
</dbReference>
<dbReference type="GO" id="GO:0016887">
    <property type="term" value="F:ATP hydrolysis activity"/>
    <property type="evidence" value="ECO:0007669"/>
    <property type="project" value="UniProtKB-UniRule"/>
</dbReference>
<dbReference type="CDD" id="cd01900">
    <property type="entry name" value="YchF"/>
    <property type="match status" value="1"/>
</dbReference>
<sequence>MQIGIIGLPNVGKSTLFRALTKKQVAAENYPFVTIEPNVGVVKVPDERVEKLAELSHSAKKIHAVVEFVDIAGLVKGAAEGEGLGNKFLSHIREVDAIAEVVRVFEDPDIIHVENRVDPKKDIEIIDLELILKDLDTVEKRLEGAIRQARGGDKAAVIQKEVLDRIREGLESGKRAVAILGKDEREEVIRLMSELSLLTAKPRIVVFNASEEQIQKKWEPSPELCAALGGDPWLALSAKVEDELNSLAPEEKTEYLKTLGLEQSGLDRMIQIGYETLCLITFLTTGEDETRAWTIPKGSAAPRAGRAIHSDFEQKFIRAEVIAYERIVEAGSFARGPATPNAAWAKAREFGWIRIEGKEYVVQDGDVIEFRI</sequence>
<dbReference type="EMBL" id="MHQT01000040">
    <property type="protein sequence ID" value="OHA08454.1"/>
    <property type="molecule type" value="Genomic_DNA"/>
</dbReference>
<evidence type="ECO:0000256" key="6">
    <source>
        <dbReference type="HAMAP-Rule" id="MF_00944"/>
    </source>
</evidence>
<dbReference type="GO" id="GO:0005737">
    <property type="term" value="C:cytoplasm"/>
    <property type="evidence" value="ECO:0007669"/>
    <property type="project" value="TreeGrafter"/>
</dbReference>
<dbReference type="GO" id="GO:0043023">
    <property type="term" value="F:ribosomal large subunit binding"/>
    <property type="evidence" value="ECO:0007669"/>
    <property type="project" value="UniProtKB-UniRule"/>
</dbReference>
<dbReference type="STRING" id="1802281.A3A44_00915"/>
<dbReference type="Gene3D" id="3.40.50.300">
    <property type="entry name" value="P-loop containing nucleotide triphosphate hydrolases"/>
    <property type="match status" value="1"/>
</dbReference>
<gene>
    <name evidence="6" type="primary">ychF</name>
    <name evidence="8" type="ORF">A3A44_00915</name>
</gene>
<evidence type="ECO:0000256" key="2">
    <source>
        <dbReference type="ARBA" id="ARBA00022723"/>
    </source>
</evidence>
<dbReference type="InterPro" id="IPR023192">
    <property type="entry name" value="TGS-like_dom_sf"/>
</dbReference>
<keyword evidence="3 6" id="KW-0547">Nucleotide-binding</keyword>
<comment type="caution">
    <text evidence="8">The sequence shown here is derived from an EMBL/GenBank/DDBJ whole genome shotgun (WGS) entry which is preliminary data.</text>
</comment>
<comment type="function">
    <text evidence="6">ATPase that binds to both the 70S ribosome and the 50S ribosomal subunit in a nucleotide-independent manner.</text>
</comment>
<organism evidence="8 9">
    <name type="scientific">Candidatus Sungbacteria bacterium RIFCSPLOWO2_01_FULL_60_25</name>
    <dbReference type="NCBI Taxonomy" id="1802281"/>
    <lineage>
        <taxon>Bacteria</taxon>
        <taxon>Candidatus Sungiibacteriota</taxon>
    </lineage>
</organism>
<feature type="domain" description="OBG-type G" evidence="7">
    <location>
        <begin position="1"/>
        <end position="278"/>
    </location>
</feature>
<dbReference type="Pfam" id="PF01926">
    <property type="entry name" value="MMR_HSR1"/>
    <property type="match status" value="1"/>
</dbReference>
<evidence type="ECO:0000256" key="5">
    <source>
        <dbReference type="ARBA" id="ARBA00022842"/>
    </source>
</evidence>
<dbReference type="PROSITE" id="PS51710">
    <property type="entry name" value="G_OBG"/>
    <property type="match status" value="1"/>
</dbReference>
<evidence type="ECO:0000256" key="4">
    <source>
        <dbReference type="ARBA" id="ARBA00022840"/>
    </source>
</evidence>
<feature type="binding site" evidence="6">
    <location>
        <begin position="10"/>
        <end position="15"/>
    </location>
    <ligand>
        <name>ATP</name>
        <dbReference type="ChEBI" id="CHEBI:30616"/>
    </ligand>
</feature>
<dbReference type="GO" id="GO:0005525">
    <property type="term" value="F:GTP binding"/>
    <property type="evidence" value="ECO:0007669"/>
    <property type="project" value="InterPro"/>
</dbReference>